<dbReference type="Pfam" id="PF00076">
    <property type="entry name" value="RRM_1"/>
    <property type="match status" value="1"/>
</dbReference>
<dbReference type="PROSITE" id="PS50102">
    <property type="entry name" value="RRM"/>
    <property type="match status" value="1"/>
</dbReference>
<evidence type="ECO:0000256" key="5">
    <source>
        <dbReference type="ARBA" id="ARBA00022884"/>
    </source>
</evidence>
<dbReference type="GO" id="GO:0003743">
    <property type="term" value="F:translation initiation factor activity"/>
    <property type="evidence" value="ECO:0007669"/>
    <property type="project" value="UniProtKB-UniRule"/>
</dbReference>
<dbReference type="InterPro" id="IPR034363">
    <property type="entry name" value="eIF3B_RRM"/>
</dbReference>
<dbReference type="Pfam" id="PF08662">
    <property type="entry name" value="eIF2A"/>
    <property type="match status" value="1"/>
</dbReference>
<dbReference type="EnsemblMetazoa" id="Aqu2.1.43324_001">
    <property type="protein sequence ID" value="Aqu2.1.43324_001"/>
    <property type="gene ID" value="Aqu2.1.43324"/>
</dbReference>
<dbReference type="eggNOG" id="KOG2314">
    <property type="taxonomic scope" value="Eukaryota"/>
</dbReference>
<dbReference type="CDD" id="cd12278">
    <property type="entry name" value="RRM_eIF3B"/>
    <property type="match status" value="1"/>
</dbReference>
<dbReference type="SMART" id="SM00360">
    <property type="entry name" value="RRM"/>
    <property type="match status" value="1"/>
</dbReference>
<dbReference type="InParanoid" id="A0A1X7VTX4"/>
<keyword evidence="4" id="KW-0853">WD repeat</keyword>
<dbReference type="GO" id="GO:0033290">
    <property type="term" value="C:eukaryotic 48S preinitiation complex"/>
    <property type="evidence" value="ECO:0007669"/>
    <property type="project" value="UniProtKB-UniRule"/>
</dbReference>
<dbReference type="InterPro" id="IPR012677">
    <property type="entry name" value="Nucleotide-bd_a/b_plait_sf"/>
</dbReference>
<evidence type="ECO:0000256" key="4">
    <source>
        <dbReference type="ARBA" id="ARBA00022574"/>
    </source>
</evidence>
<dbReference type="Proteomes" id="UP000007879">
    <property type="component" value="Unassembled WGS sequence"/>
</dbReference>
<name>A0A1X7VTX4_AMPQE</name>
<dbReference type="KEGG" id="aqu:100631560"/>
<comment type="function">
    <text evidence="7">RNA-binding component of the eukaryotic translation initiation factor 3 (eIF-3) complex, which is involved in protein synthesis of a specialized repertoire of mRNAs and, together with other initiation factors, stimulates binding of mRNA and methionyl-tRNAi to the 40S ribosome. The eIF-3 complex specifically targets and initiates translation of a subset of mRNAs involved in cell proliferation.</text>
</comment>
<feature type="domain" description="RRM" evidence="9">
    <location>
        <begin position="42"/>
        <end position="126"/>
    </location>
</feature>
<evidence type="ECO:0000256" key="7">
    <source>
        <dbReference type="HAMAP-Rule" id="MF_03001"/>
    </source>
</evidence>
<comment type="subunit">
    <text evidence="7 8">Component of the eukaryotic translation initiation factor 3 (eIF-3) complex.</text>
</comment>
<sequence length="674" mass="78641">MADFDDDDDFSDPEGFEEDISDEELLGDLLKKRPTLDTDEDTLVVIDNAPKVKPELMEKLKRILKKVVGKFGTIISEYYPVDENNIFKGYFFIEYATREEALNAVKTCDGYKLDKNNIFSVNLFTDFDQYLGKLDSKWVEPKKEEFVEIGNLRSWLLDPDCHDQFAVIYDAPRNNMNAICRNTPQEPSIVCERKSWTDTYLQWSPLGSYLTTFHAQGVALWGTDEFKRIGKFTHSRATLADFSPCERYIVTLSNVVDNPNDPHQVIIWDVRNGEMKRSFKKLSNEEWPVIKWSFDGKYFAKKGDDVLSIYESSNFGLLDKKSIVVRGIKDFSWSPSDYLISYWVPELGELPSKIIITRIPSRQEVATKSRHLVSECKLQWHKQGDYLCVKVDHWVNKSKKQQVSCFELFHARENEIPVDSIEIKEPVIDFSLEPNGSKLAIIHGEPPTRISVSFYKINEKGTPPAKLKIFEKQASNNLFWSPAGQFIVLAGLKSMDGQLEFIDTSDMSLMNRQEHTKLTDITWDPTGRYVVSSLSFWSEKMDTGFIMWSFQGKLLYRSPRYMERFCQFVWRPRPPSLLSEEDIKTIKKDFKKYQYLFEQKDRSIKTKASKGLMEKHKKETEDFRAFQEKKKKDILRRQEMHNDYMKELESKLASSNEIIETSFLVKEKREKVDV</sequence>
<keyword evidence="3 7" id="KW-0396">Initiation factor</keyword>
<dbReference type="Gene3D" id="2.130.10.10">
    <property type="entry name" value="YVTN repeat-like/Quinoprotein amine dehydrogenase"/>
    <property type="match status" value="2"/>
</dbReference>
<dbReference type="PANTHER" id="PTHR14068:SF0">
    <property type="entry name" value="EUKARYOTIC TRANSLATION INITIATION FACTOR 3 SUBUNIT B"/>
    <property type="match status" value="1"/>
</dbReference>
<dbReference type="InterPro" id="IPR015943">
    <property type="entry name" value="WD40/YVTN_repeat-like_dom_sf"/>
</dbReference>
<evidence type="ECO:0000256" key="3">
    <source>
        <dbReference type="ARBA" id="ARBA00022540"/>
    </source>
</evidence>
<dbReference type="Gene3D" id="3.30.70.330">
    <property type="match status" value="1"/>
</dbReference>
<evidence type="ECO:0000313" key="11">
    <source>
        <dbReference type="Proteomes" id="UP000007879"/>
    </source>
</evidence>
<gene>
    <name evidence="10" type="primary">100631560</name>
</gene>
<dbReference type="GO" id="GO:0031369">
    <property type="term" value="F:translation initiation factor binding"/>
    <property type="evidence" value="ECO:0007669"/>
    <property type="project" value="InterPro"/>
</dbReference>
<dbReference type="InterPro" id="IPR011400">
    <property type="entry name" value="EIF3B"/>
</dbReference>
<dbReference type="EnsemblMetazoa" id="XM_003382787.3">
    <property type="protein sequence ID" value="XP_003382835.1"/>
    <property type="gene ID" value="LOC100631560"/>
</dbReference>
<evidence type="ECO:0000256" key="8">
    <source>
        <dbReference type="PIRNR" id="PIRNR036424"/>
    </source>
</evidence>
<dbReference type="GO" id="GO:0001732">
    <property type="term" value="P:formation of cytoplasmic translation initiation complex"/>
    <property type="evidence" value="ECO:0007669"/>
    <property type="project" value="UniProtKB-UniRule"/>
</dbReference>
<keyword evidence="11" id="KW-1185">Reference proteome</keyword>
<dbReference type="InterPro" id="IPR013979">
    <property type="entry name" value="TIF_beta_prop-like"/>
</dbReference>
<reference evidence="11" key="1">
    <citation type="journal article" date="2010" name="Nature">
        <title>The Amphimedon queenslandica genome and the evolution of animal complexity.</title>
        <authorList>
            <person name="Srivastava M."/>
            <person name="Simakov O."/>
            <person name="Chapman J."/>
            <person name="Fahey B."/>
            <person name="Gauthier M.E."/>
            <person name="Mitros T."/>
            <person name="Richards G.S."/>
            <person name="Conaco C."/>
            <person name="Dacre M."/>
            <person name="Hellsten U."/>
            <person name="Larroux C."/>
            <person name="Putnam N.H."/>
            <person name="Stanke M."/>
            <person name="Adamska M."/>
            <person name="Darling A."/>
            <person name="Degnan S.M."/>
            <person name="Oakley T.H."/>
            <person name="Plachetzki D.C."/>
            <person name="Zhai Y."/>
            <person name="Adamski M."/>
            <person name="Calcino A."/>
            <person name="Cummins S.F."/>
            <person name="Goodstein D.M."/>
            <person name="Harris C."/>
            <person name="Jackson D.J."/>
            <person name="Leys S.P."/>
            <person name="Shu S."/>
            <person name="Woodcroft B.J."/>
            <person name="Vervoort M."/>
            <person name="Kosik K.S."/>
            <person name="Manning G."/>
            <person name="Degnan B.M."/>
            <person name="Rokhsar D.S."/>
        </authorList>
    </citation>
    <scope>NUCLEOTIDE SEQUENCE [LARGE SCALE GENOMIC DNA]</scope>
</reference>
<evidence type="ECO:0000256" key="6">
    <source>
        <dbReference type="ARBA" id="ARBA00022917"/>
    </source>
</evidence>
<dbReference type="PANTHER" id="PTHR14068">
    <property type="entry name" value="EUKARYOTIC TRANSLATION INITIATION FACTOR 3 EIF3 -RELATED"/>
    <property type="match status" value="1"/>
</dbReference>
<dbReference type="AlphaFoldDB" id="A0A1X7VTX4"/>
<dbReference type="STRING" id="400682.A0A1X7VTX4"/>
<keyword evidence="2 7" id="KW-0963">Cytoplasm</keyword>
<comment type="function">
    <text evidence="8">Component of the eukaryotic translation initiation factor 3 (eIF-3) complex, which is involved in protein synthesis and, together with other initiation factors, stimulates binding of mRNA and methionyl-tRNAi to the 40S ribosome.</text>
</comment>
<evidence type="ECO:0000313" key="10">
    <source>
        <dbReference type="EnsemblMetazoa" id="Aqu2.1.43324_001"/>
    </source>
</evidence>
<evidence type="ECO:0000256" key="1">
    <source>
        <dbReference type="ARBA" id="ARBA00004496"/>
    </source>
</evidence>
<organism evidence="10">
    <name type="scientific">Amphimedon queenslandica</name>
    <name type="common">Sponge</name>
    <dbReference type="NCBI Taxonomy" id="400682"/>
    <lineage>
        <taxon>Eukaryota</taxon>
        <taxon>Metazoa</taxon>
        <taxon>Porifera</taxon>
        <taxon>Demospongiae</taxon>
        <taxon>Heteroscleromorpha</taxon>
        <taxon>Haplosclerida</taxon>
        <taxon>Niphatidae</taxon>
        <taxon>Amphimedon</taxon>
    </lineage>
</organism>
<dbReference type="InterPro" id="IPR000504">
    <property type="entry name" value="RRM_dom"/>
</dbReference>
<protein>
    <recommendedName>
        <fullName evidence="7 8">Eukaryotic translation initiation factor 3 subunit B</fullName>
        <shortName evidence="7 8">eIF3b</shortName>
    </recommendedName>
    <alternativeName>
        <fullName evidence="7">Eukaryotic translation initiation factor 3 subunit 9</fullName>
    </alternativeName>
</protein>
<accession>A0A1X7VTX4</accession>
<comment type="similarity">
    <text evidence="7 8">Belongs to the eIF-3 subunit B family.</text>
</comment>
<keyword evidence="5 7" id="KW-0694">RNA-binding</keyword>
<dbReference type="GO" id="GO:0005852">
    <property type="term" value="C:eukaryotic translation initiation factor 3 complex"/>
    <property type="evidence" value="ECO:0007669"/>
    <property type="project" value="UniProtKB-UniRule"/>
</dbReference>
<dbReference type="GO" id="GO:0003723">
    <property type="term" value="F:RNA binding"/>
    <property type="evidence" value="ECO:0007669"/>
    <property type="project" value="UniProtKB-UniRule"/>
</dbReference>
<dbReference type="PIRSF" id="PIRSF036424">
    <property type="entry name" value="eIF3b"/>
    <property type="match status" value="1"/>
</dbReference>
<dbReference type="OrthoDB" id="10250414at2759"/>
<dbReference type="SUPFAM" id="SSF54928">
    <property type="entry name" value="RNA-binding domain, RBD"/>
    <property type="match status" value="1"/>
</dbReference>
<dbReference type="GO" id="GO:0016282">
    <property type="term" value="C:eukaryotic 43S preinitiation complex"/>
    <property type="evidence" value="ECO:0007669"/>
    <property type="project" value="UniProtKB-UniRule"/>
</dbReference>
<dbReference type="HAMAP" id="MF_03001">
    <property type="entry name" value="eIF3b"/>
    <property type="match status" value="1"/>
</dbReference>
<dbReference type="InterPro" id="IPR035979">
    <property type="entry name" value="RBD_domain_sf"/>
</dbReference>
<reference evidence="10" key="2">
    <citation type="submission" date="2017-05" db="UniProtKB">
        <authorList>
            <consortium name="EnsemblMetazoa"/>
        </authorList>
    </citation>
    <scope>IDENTIFICATION</scope>
</reference>
<proteinExistence type="inferred from homology"/>
<comment type="subcellular location">
    <subcellularLocation>
        <location evidence="1 7 8">Cytoplasm</location>
    </subcellularLocation>
</comment>
<keyword evidence="6 7" id="KW-0648">Protein biosynthesis</keyword>
<evidence type="ECO:0000256" key="2">
    <source>
        <dbReference type="ARBA" id="ARBA00022490"/>
    </source>
</evidence>
<dbReference type="SUPFAM" id="SSF82171">
    <property type="entry name" value="DPP6 N-terminal domain-like"/>
    <property type="match status" value="1"/>
</dbReference>
<evidence type="ECO:0000259" key="9">
    <source>
        <dbReference type="PROSITE" id="PS50102"/>
    </source>
</evidence>